<organism evidence="1 2">
    <name type="scientific">Candidatus Gemmiger avicola</name>
    <dbReference type="NCBI Taxonomy" id="2838605"/>
    <lineage>
        <taxon>Bacteria</taxon>
        <taxon>Bacillati</taxon>
        <taxon>Bacillota</taxon>
        <taxon>Clostridia</taxon>
        <taxon>Eubacteriales</taxon>
        <taxon>Gemmiger</taxon>
    </lineage>
</organism>
<dbReference type="SUPFAM" id="SSF81301">
    <property type="entry name" value="Nucleotidyltransferase"/>
    <property type="match status" value="1"/>
</dbReference>
<accession>A0A9D2M685</accession>
<gene>
    <name evidence="1" type="ORF">H9945_06875</name>
</gene>
<dbReference type="Gene3D" id="3.30.460.10">
    <property type="entry name" value="Beta Polymerase, domain 2"/>
    <property type="match status" value="1"/>
</dbReference>
<reference evidence="1" key="2">
    <citation type="submission" date="2021-04" db="EMBL/GenBank/DDBJ databases">
        <authorList>
            <person name="Gilroy R."/>
        </authorList>
    </citation>
    <scope>NUCLEOTIDE SEQUENCE</scope>
    <source>
        <strain evidence="1">ChiBcec8-13705</strain>
    </source>
</reference>
<protein>
    <submittedName>
        <fullName evidence="1">Nucleotidyltransferase domain-containing protein</fullName>
    </submittedName>
</protein>
<reference evidence="1" key="1">
    <citation type="journal article" date="2021" name="PeerJ">
        <title>Extensive microbial diversity within the chicken gut microbiome revealed by metagenomics and culture.</title>
        <authorList>
            <person name="Gilroy R."/>
            <person name="Ravi A."/>
            <person name="Getino M."/>
            <person name="Pursley I."/>
            <person name="Horton D.L."/>
            <person name="Alikhan N.F."/>
            <person name="Baker D."/>
            <person name="Gharbi K."/>
            <person name="Hall N."/>
            <person name="Watson M."/>
            <person name="Adriaenssens E.M."/>
            <person name="Foster-Nyarko E."/>
            <person name="Jarju S."/>
            <person name="Secka A."/>
            <person name="Antonio M."/>
            <person name="Oren A."/>
            <person name="Chaudhuri R.R."/>
            <person name="La Ragione R."/>
            <person name="Hildebrand F."/>
            <person name="Pallen M.J."/>
        </authorList>
    </citation>
    <scope>NUCLEOTIDE SEQUENCE</scope>
    <source>
        <strain evidence="1">ChiBcec8-13705</strain>
    </source>
</reference>
<evidence type="ECO:0000313" key="2">
    <source>
        <dbReference type="Proteomes" id="UP000886803"/>
    </source>
</evidence>
<sequence length="262" mass="30954">MYEHHKESLRIMAEHYRRQPGVIALIFGGSVAKGIERPDSDLDGMAVVSQEEFDRRVATSTSTEMITGQCTYPEGYFDVKYITKDFLRLAAEKGSEPTRSSFYKAQVLFSDDPEIAPLIARIAEFQQSEKAEKMLSFYSDLMLCYGYYWKTLRVEHYMKIRMASEMVYCLYRLILQENEILFPCNRRLEQYVEMAPDKPENFVPMCRAFCETFDDALFDRILAAYKAWTRWPHPTDLNIIASRRQLDFEKWWYIPRPLIAEW</sequence>
<proteinExistence type="predicted"/>
<evidence type="ECO:0000313" key="1">
    <source>
        <dbReference type="EMBL" id="HJB42206.1"/>
    </source>
</evidence>
<dbReference type="AlphaFoldDB" id="A0A9D2M685"/>
<dbReference type="EMBL" id="DWYG01000115">
    <property type="protein sequence ID" value="HJB42206.1"/>
    <property type="molecule type" value="Genomic_DNA"/>
</dbReference>
<dbReference type="Proteomes" id="UP000886803">
    <property type="component" value="Unassembled WGS sequence"/>
</dbReference>
<comment type="caution">
    <text evidence="1">The sequence shown here is derived from an EMBL/GenBank/DDBJ whole genome shotgun (WGS) entry which is preliminary data.</text>
</comment>
<dbReference type="InterPro" id="IPR043519">
    <property type="entry name" value="NT_sf"/>
</dbReference>
<name>A0A9D2M685_9FIRM</name>
<dbReference type="CDD" id="cd05403">
    <property type="entry name" value="NT_KNTase_like"/>
    <property type="match status" value="1"/>
</dbReference>